<sequence>MALKIFWTKRALANFDKILEYLEEDFGEIPTKAFAIKVHNFLDNLKDFPELGTLQHSDKQIRGFVIVKQVTIFYKVYDDHVRILNLFNNRQDSKKK</sequence>
<dbReference type="InterPro" id="IPR035093">
    <property type="entry name" value="RelE/ParE_toxin_dom_sf"/>
</dbReference>
<proteinExistence type="predicted"/>
<protein>
    <recommendedName>
        <fullName evidence="4">Plasmid stabilization system protein</fullName>
    </recommendedName>
</protein>
<dbReference type="OrthoDB" id="963196at2"/>
<gene>
    <name evidence="2" type="ordered locus">CHU_2622</name>
</gene>
<name>A0A6N4SU74_CYTH3</name>
<dbReference type="Gene3D" id="3.30.2310.20">
    <property type="entry name" value="RelE-like"/>
    <property type="match status" value="1"/>
</dbReference>
<dbReference type="EMBL" id="CP000383">
    <property type="protein sequence ID" value="ABG59874.1"/>
    <property type="molecule type" value="Genomic_DNA"/>
</dbReference>
<dbReference type="Pfam" id="PF05016">
    <property type="entry name" value="ParE_toxin"/>
    <property type="match status" value="1"/>
</dbReference>
<evidence type="ECO:0000256" key="1">
    <source>
        <dbReference type="ARBA" id="ARBA00022649"/>
    </source>
</evidence>
<keyword evidence="1" id="KW-1277">Toxin-antitoxin system</keyword>
<dbReference type="InterPro" id="IPR007712">
    <property type="entry name" value="RelE/ParE_toxin"/>
</dbReference>
<dbReference type="AlphaFoldDB" id="A0A6N4SU74"/>
<accession>A0A6N4SU74</accession>
<organism evidence="2 3">
    <name type="scientific">Cytophaga hutchinsonii (strain ATCC 33406 / DSM 1761 / CIP 103989 / NBRC 15051 / NCIMB 9469 / D465)</name>
    <dbReference type="NCBI Taxonomy" id="269798"/>
    <lineage>
        <taxon>Bacteria</taxon>
        <taxon>Pseudomonadati</taxon>
        <taxon>Bacteroidota</taxon>
        <taxon>Cytophagia</taxon>
        <taxon>Cytophagales</taxon>
        <taxon>Cytophagaceae</taxon>
        <taxon>Cytophaga</taxon>
    </lineage>
</organism>
<dbReference type="KEGG" id="chu:CHU_2622"/>
<evidence type="ECO:0000313" key="3">
    <source>
        <dbReference type="Proteomes" id="UP000001822"/>
    </source>
</evidence>
<dbReference type="Proteomes" id="UP000001822">
    <property type="component" value="Chromosome"/>
</dbReference>
<dbReference type="RefSeq" id="WP_011585984.1">
    <property type="nucleotide sequence ID" value="NC_008255.1"/>
</dbReference>
<reference evidence="2 3" key="1">
    <citation type="journal article" date="2007" name="Appl. Environ. Microbiol.">
        <title>Genome sequence of the cellulolytic gliding bacterium Cytophaga hutchinsonii.</title>
        <authorList>
            <person name="Xie G."/>
            <person name="Bruce D.C."/>
            <person name="Challacombe J.F."/>
            <person name="Chertkov O."/>
            <person name="Detter J.C."/>
            <person name="Gilna P."/>
            <person name="Han C.S."/>
            <person name="Lucas S."/>
            <person name="Misra M."/>
            <person name="Myers G.L."/>
            <person name="Richardson P."/>
            <person name="Tapia R."/>
            <person name="Thayer N."/>
            <person name="Thompson L.S."/>
            <person name="Brettin T.S."/>
            <person name="Henrissat B."/>
            <person name="Wilson D.B."/>
            <person name="McBride M.J."/>
        </authorList>
    </citation>
    <scope>NUCLEOTIDE SEQUENCE [LARGE SCALE GENOMIC DNA]</scope>
    <source>
        <strain evidence="3">ATCC 33406 / DSM 1761 / CIP 103989 / NBRC 15051 / NCIMB 9469 / D465</strain>
    </source>
</reference>
<keyword evidence="3" id="KW-1185">Reference proteome</keyword>
<evidence type="ECO:0008006" key="4">
    <source>
        <dbReference type="Google" id="ProtNLM"/>
    </source>
</evidence>
<evidence type="ECO:0000313" key="2">
    <source>
        <dbReference type="EMBL" id="ABG59874.1"/>
    </source>
</evidence>